<dbReference type="Pfam" id="PF00505">
    <property type="entry name" value="HMG_box"/>
    <property type="match status" value="1"/>
</dbReference>
<feature type="compositionally biased region" description="Basic and acidic residues" evidence="5">
    <location>
        <begin position="36"/>
        <end position="47"/>
    </location>
</feature>
<accession>A0A6V7TMT5</accession>
<evidence type="ECO:0000256" key="2">
    <source>
        <dbReference type="ARBA" id="ARBA00023242"/>
    </source>
</evidence>
<dbReference type="InterPro" id="IPR009071">
    <property type="entry name" value="HMG_box_dom"/>
</dbReference>
<keyword evidence="4" id="KW-0175">Coiled coil</keyword>
<feature type="domain" description="HMG box" evidence="6">
    <location>
        <begin position="18"/>
        <end position="84"/>
    </location>
</feature>
<evidence type="ECO:0000256" key="5">
    <source>
        <dbReference type="SAM" id="MobiDB-lite"/>
    </source>
</evidence>
<feature type="coiled-coil region" evidence="4">
    <location>
        <begin position="141"/>
        <end position="199"/>
    </location>
</feature>
<dbReference type="GO" id="GO:0010468">
    <property type="term" value="P:regulation of gene expression"/>
    <property type="evidence" value="ECO:0007669"/>
    <property type="project" value="TreeGrafter"/>
</dbReference>
<comment type="caution">
    <text evidence="7">The sequence shown here is derived from an EMBL/GenBank/DDBJ whole genome shotgun (WGS) entry which is preliminary data.</text>
</comment>
<dbReference type="Proteomes" id="UP000580250">
    <property type="component" value="Unassembled WGS sequence"/>
</dbReference>
<dbReference type="PROSITE" id="PS50118">
    <property type="entry name" value="HMG_BOX_2"/>
    <property type="match status" value="1"/>
</dbReference>
<evidence type="ECO:0000256" key="1">
    <source>
        <dbReference type="ARBA" id="ARBA00023125"/>
    </source>
</evidence>
<feature type="region of interest" description="Disordered" evidence="5">
    <location>
        <begin position="1"/>
        <end position="51"/>
    </location>
</feature>
<dbReference type="InterPro" id="IPR036910">
    <property type="entry name" value="HMG_box_dom_sf"/>
</dbReference>
<dbReference type="GO" id="GO:0003677">
    <property type="term" value="F:DNA binding"/>
    <property type="evidence" value="ECO:0007669"/>
    <property type="project" value="UniProtKB-UniRule"/>
</dbReference>
<keyword evidence="1 3" id="KW-0238">DNA-binding</keyword>
<protein>
    <recommendedName>
        <fullName evidence="6">HMG box domain-containing protein</fullName>
    </recommendedName>
</protein>
<dbReference type="SMART" id="SM00398">
    <property type="entry name" value="HMG"/>
    <property type="match status" value="1"/>
</dbReference>
<evidence type="ECO:0000313" key="8">
    <source>
        <dbReference type="Proteomes" id="UP000580250"/>
    </source>
</evidence>
<dbReference type="PANTHER" id="PTHR46040:SF3">
    <property type="entry name" value="HIGH MOBILITY GROUP PROTEIN 2"/>
    <property type="match status" value="1"/>
</dbReference>
<dbReference type="InterPro" id="IPR051965">
    <property type="entry name" value="ChromReg_NeuronalGeneExpr"/>
</dbReference>
<dbReference type="Gene3D" id="1.10.30.10">
    <property type="entry name" value="High mobility group box domain"/>
    <property type="match status" value="1"/>
</dbReference>
<dbReference type="EMBL" id="CAJEWN010000007">
    <property type="protein sequence ID" value="CAD2128386.1"/>
    <property type="molecule type" value="Genomic_DNA"/>
</dbReference>
<dbReference type="GO" id="GO:0005634">
    <property type="term" value="C:nucleus"/>
    <property type="evidence" value="ECO:0007669"/>
    <property type="project" value="UniProtKB-UniRule"/>
</dbReference>
<dbReference type="OrthoDB" id="3213154at2759"/>
<evidence type="ECO:0000259" key="6">
    <source>
        <dbReference type="PROSITE" id="PS50118"/>
    </source>
</evidence>
<reference evidence="7 8" key="1">
    <citation type="submission" date="2020-08" db="EMBL/GenBank/DDBJ databases">
        <authorList>
            <person name="Koutsovoulos G."/>
            <person name="Danchin GJ E."/>
        </authorList>
    </citation>
    <scope>NUCLEOTIDE SEQUENCE [LARGE SCALE GENOMIC DNA]</scope>
</reference>
<name>A0A6V7TMT5_MELEN</name>
<evidence type="ECO:0000256" key="4">
    <source>
        <dbReference type="SAM" id="Coils"/>
    </source>
</evidence>
<gene>
    <name evidence="7" type="ORF">MENT_LOCUS2207</name>
</gene>
<feature type="DNA-binding region" description="HMG box" evidence="3">
    <location>
        <begin position="18"/>
        <end position="84"/>
    </location>
</feature>
<keyword evidence="2 3" id="KW-0539">Nucleus</keyword>
<evidence type="ECO:0000256" key="3">
    <source>
        <dbReference type="PROSITE-ProRule" id="PRU00267"/>
    </source>
</evidence>
<sequence length="266" mass="32036">MGKTTANTRTRLRDKNAPKIPMNAYSRYFKASVSNSRREGKNTREVSSKIAKQWSTMTAEEKKPYFDEYNREKEIYYERMKEYKETEQYKEFQKIKLEKKKRARRKSRLSVDQEECSSTSNLSVHPPNEIKIFSQEFLDYNKKQENILKTLRNKKNNITNECNSIYEHFVFTNEQLKYLNESIKEKEEYYKELELFERKTLNDILDALDKANLLELLKIKKQSITLEEILKIFTDSQTNKEIFNKIRQSFKGLHFDFSQILFEETK</sequence>
<evidence type="ECO:0000313" key="7">
    <source>
        <dbReference type="EMBL" id="CAD2128386.1"/>
    </source>
</evidence>
<proteinExistence type="predicted"/>
<dbReference type="SUPFAM" id="SSF47095">
    <property type="entry name" value="HMG-box"/>
    <property type="match status" value="1"/>
</dbReference>
<organism evidence="7 8">
    <name type="scientific">Meloidogyne enterolobii</name>
    <name type="common">Root-knot nematode worm</name>
    <name type="synonym">Meloidogyne mayaguensis</name>
    <dbReference type="NCBI Taxonomy" id="390850"/>
    <lineage>
        <taxon>Eukaryota</taxon>
        <taxon>Metazoa</taxon>
        <taxon>Ecdysozoa</taxon>
        <taxon>Nematoda</taxon>
        <taxon>Chromadorea</taxon>
        <taxon>Rhabditida</taxon>
        <taxon>Tylenchina</taxon>
        <taxon>Tylenchomorpha</taxon>
        <taxon>Tylenchoidea</taxon>
        <taxon>Meloidogynidae</taxon>
        <taxon>Meloidogyninae</taxon>
        <taxon>Meloidogyne</taxon>
    </lineage>
</organism>
<dbReference type="PANTHER" id="PTHR46040">
    <property type="entry name" value="HIGH MOBILITY GROUP PROTEIN 2"/>
    <property type="match status" value="1"/>
</dbReference>
<dbReference type="AlphaFoldDB" id="A0A6V7TMT5"/>